<keyword evidence="2" id="KW-1185">Reference proteome</keyword>
<name>A0AAE8SQ95_9HYPO</name>
<reference evidence="1" key="1">
    <citation type="submission" date="2018-03" db="EMBL/GenBank/DDBJ databases">
        <authorList>
            <person name="Guldener U."/>
        </authorList>
    </citation>
    <scope>NUCLEOTIDE SEQUENCE</scope>
</reference>
<protein>
    <submittedName>
        <fullName evidence="1">Uncharacterized protein</fullName>
    </submittedName>
</protein>
<organism evidence="1 2">
    <name type="scientific">Fusarium torulosum</name>
    <dbReference type="NCBI Taxonomy" id="33205"/>
    <lineage>
        <taxon>Eukaryota</taxon>
        <taxon>Fungi</taxon>
        <taxon>Dikarya</taxon>
        <taxon>Ascomycota</taxon>
        <taxon>Pezizomycotina</taxon>
        <taxon>Sordariomycetes</taxon>
        <taxon>Hypocreomycetidae</taxon>
        <taxon>Hypocreales</taxon>
        <taxon>Nectriaceae</taxon>
        <taxon>Fusarium</taxon>
    </lineage>
</organism>
<accession>A0AAE8SQ95</accession>
<gene>
    <name evidence="1" type="ORF">FTOL_13862</name>
</gene>
<dbReference type="EMBL" id="ONZP01001126">
    <property type="protein sequence ID" value="SPJ93256.1"/>
    <property type="molecule type" value="Genomic_DNA"/>
</dbReference>
<dbReference type="AlphaFoldDB" id="A0AAE8SQ95"/>
<evidence type="ECO:0000313" key="2">
    <source>
        <dbReference type="Proteomes" id="UP001187734"/>
    </source>
</evidence>
<evidence type="ECO:0000313" key="1">
    <source>
        <dbReference type="EMBL" id="SPJ93256.1"/>
    </source>
</evidence>
<comment type="caution">
    <text evidence="1">The sequence shown here is derived from an EMBL/GenBank/DDBJ whole genome shotgun (WGS) entry which is preliminary data.</text>
</comment>
<sequence>MLIELLKGLAKVVIRRAHAASTPHGCLHPTVGAFCWVNQFHADEYGNYERRLE</sequence>
<dbReference type="Proteomes" id="UP001187734">
    <property type="component" value="Unassembled WGS sequence"/>
</dbReference>
<proteinExistence type="predicted"/>